<dbReference type="PANTHER" id="PTHR21716:SF53">
    <property type="entry name" value="PERMEASE PERM-RELATED"/>
    <property type="match status" value="1"/>
</dbReference>
<evidence type="ECO:0000256" key="2">
    <source>
        <dbReference type="ARBA" id="ARBA00009773"/>
    </source>
</evidence>
<feature type="transmembrane region" description="Helical" evidence="9">
    <location>
        <begin position="279"/>
        <end position="298"/>
    </location>
</feature>
<feature type="transmembrane region" description="Helical" evidence="9">
    <location>
        <begin position="100"/>
        <end position="121"/>
    </location>
</feature>
<proteinExistence type="inferred from homology"/>
<dbReference type="GO" id="GO:0005886">
    <property type="term" value="C:plasma membrane"/>
    <property type="evidence" value="ECO:0007669"/>
    <property type="project" value="UniProtKB-SubCell"/>
</dbReference>
<dbReference type="EMBL" id="LR584267">
    <property type="protein sequence ID" value="VHN99990.1"/>
    <property type="molecule type" value="Genomic_DNA"/>
</dbReference>
<keyword evidence="11" id="KW-1185">Reference proteome</keyword>
<comment type="similarity">
    <text evidence="2">Belongs to the autoinducer-2 exporter (AI-2E) (TC 2.A.86) family.</text>
</comment>
<name>A0A5E3ZW55_9ACTN</name>
<keyword evidence="4" id="KW-1003">Cell membrane</keyword>
<feature type="transmembrane region" description="Helical" evidence="9">
    <location>
        <begin position="217"/>
        <end position="238"/>
    </location>
</feature>
<protein>
    <recommendedName>
        <fullName evidence="12">AI-2E family transporter</fullName>
    </recommendedName>
</protein>
<feature type="region of interest" description="Disordered" evidence="8">
    <location>
        <begin position="24"/>
        <end position="63"/>
    </location>
</feature>
<evidence type="ECO:0000256" key="9">
    <source>
        <dbReference type="SAM" id="Phobius"/>
    </source>
</evidence>
<sequence>MGLTRESRMSDKSSKPELAEKAISVFATDDGKKTDSSSADRKTEKKEKKDEREHPSSRRMHATSRSAVIGQDLRSLAMWCLRFILVVAAGYILYKLCQFVWVGLLPTILALIICSALWPPVRWLINHKVPSWLASLGALLVVLGIVTGILSAIAPSVASQVGPLSQKTVKGVRSLQEWLLGPPFNVNQAQLDRVVATVTEKIQSSASQIASAAINGVSAASTVLVTLVITLMLCFFFLKDGSKVLPWVKRVVGMPASAHIEELSLRCWSTLGGFIRTQGIVSAIDATFIGIGMVVLGVPLAGPLALITFMGGFIPIVGAFVSGFLAVVVASVGVSLKAGIIMLVIILVVQQLEGNVLSPILQSNAMNLHPVIVLLVVSAGGTLYGIIGAFLAVPCAAIIAVIIRYIVESWDERAKIVVKKQPATQPETKMARWLRQRSGSLRNFVQDGRTTSPAGDGSTAATFEAGALVRTATETANGTAHTSDDDLIDTMMQDDATGEIVGHISTRKPPLQTGIVDTDKDDGEKKDD</sequence>
<dbReference type="GO" id="GO:0055085">
    <property type="term" value="P:transmembrane transport"/>
    <property type="evidence" value="ECO:0007669"/>
    <property type="project" value="TreeGrafter"/>
</dbReference>
<keyword evidence="5 9" id="KW-0812">Transmembrane</keyword>
<evidence type="ECO:0000256" key="7">
    <source>
        <dbReference type="ARBA" id="ARBA00023136"/>
    </source>
</evidence>
<organism evidence="10 11">
    <name type="scientific">Lawsonella clevelandensis</name>
    <dbReference type="NCBI Taxonomy" id="1528099"/>
    <lineage>
        <taxon>Bacteria</taxon>
        <taxon>Bacillati</taxon>
        <taxon>Actinomycetota</taxon>
        <taxon>Actinomycetes</taxon>
        <taxon>Mycobacteriales</taxon>
        <taxon>Lawsonellaceae</taxon>
        <taxon>Lawsonella</taxon>
    </lineage>
</organism>
<keyword evidence="7 9" id="KW-0472">Membrane</keyword>
<gene>
    <name evidence="10" type="ORF">LC603019_00390</name>
</gene>
<evidence type="ECO:0000313" key="11">
    <source>
        <dbReference type="Proteomes" id="UP000324288"/>
    </source>
</evidence>
<dbReference type="Proteomes" id="UP000324288">
    <property type="component" value="Chromosome"/>
</dbReference>
<feature type="transmembrane region" description="Helical" evidence="9">
    <location>
        <begin position="133"/>
        <end position="154"/>
    </location>
</feature>
<dbReference type="PANTHER" id="PTHR21716">
    <property type="entry name" value="TRANSMEMBRANE PROTEIN"/>
    <property type="match status" value="1"/>
</dbReference>
<keyword evidence="3" id="KW-0813">Transport</keyword>
<dbReference type="InterPro" id="IPR002549">
    <property type="entry name" value="AI-2E-like"/>
</dbReference>
<dbReference type="Pfam" id="PF01594">
    <property type="entry name" value="AI-2E_transport"/>
    <property type="match status" value="1"/>
</dbReference>
<comment type="subcellular location">
    <subcellularLocation>
        <location evidence="1">Cell membrane</location>
        <topology evidence="1">Multi-pass membrane protein</topology>
    </subcellularLocation>
</comment>
<evidence type="ECO:0008006" key="12">
    <source>
        <dbReference type="Google" id="ProtNLM"/>
    </source>
</evidence>
<keyword evidence="6 9" id="KW-1133">Transmembrane helix</keyword>
<feature type="transmembrane region" description="Helical" evidence="9">
    <location>
        <begin position="76"/>
        <end position="94"/>
    </location>
</feature>
<feature type="transmembrane region" description="Helical" evidence="9">
    <location>
        <begin position="334"/>
        <end position="352"/>
    </location>
</feature>
<feature type="region of interest" description="Disordered" evidence="8">
    <location>
        <begin position="498"/>
        <end position="528"/>
    </location>
</feature>
<evidence type="ECO:0000256" key="3">
    <source>
        <dbReference type="ARBA" id="ARBA00022448"/>
    </source>
</evidence>
<evidence type="ECO:0000256" key="4">
    <source>
        <dbReference type="ARBA" id="ARBA00022475"/>
    </source>
</evidence>
<feature type="transmembrane region" description="Helical" evidence="9">
    <location>
        <begin position="372"/>
        <end position="403"/>
    </location>
</feature>
<feature type="compositionally biased region" description="Basic and acidic residues" evidence="8">
    <location>
        <begin position="29"/>
        <end position="56"/>
    </location>
</feature>
<evidence type="ECO:0000256" key="1">
    <source>
        <dbReference type="ARBA" id="ARBA00004651"/>
    </source>
</evidence>
<dbReference type="AlphaFoldDB" id="A0A5E3ZW55"/>
<evidence type="ECO:0000313" key="10">
    <source>
        <dbReference type="EMBL" id="VHN99990.1"/>
    </source>
</evidence>
<accession>A0A5E3ZW55</accession>
<evidence type="ECO:0000256" key="6">
    <source>
        <dbReference type="ARBA" id="ARBA00022989"/>
    </source>
</evidence>
<evidence type="ECO:0000256" key="8">
    <source>
        <dbReference type="SAM" id="MobiDB-lite"/>
    </source>
</evidence>
<reference evidence="10 11" key="1">
    <citation type="submission" date="2019-04" db="EMBL/GenBank/DDBJ databases">
        <authorList>
            <person name="Seth-Smith MB H."/>
            <person name="Seth-Smith H."/>
        </authorList>
    </citation>
    <scope>NUCLEOTIDE SEQUENCE [LARGE SCALE GENOMIC DNA]</scope>
    <source>
        <strain evidence="10">USB-603019</strain>
    </source>
</reference>
<evidence type="ECO:0000256" key="5">
    <source>
        <dbReference type="ARBA" id="ARBA00022692"/>
    </source>
</evidence>
<feature type="transmembrane region" description="Helical" evidence="9">
    <location>
        <begin position="304"/>
        <end position="327"/>
    </location>
</feature>